<dbReference type="PROSITE" id="PS51257">
    <property type="entry name" value="PROKAR_LIPOPROTEIN"/>
    <property type="match status" value="1"/>
</dbReference>
<dbReference type="InterPro" id="IPR048309">
    <property type="entry name" value="GxGYxYP_N_3rd"/>
</dbReference>
<protein>
    <recommendedName>
        <fullName evidence="1">GxGYxYP putative glycoside hydrolase third N-terminal domain-containing protein</fullName>
    </recommendedName>
</protein>
<evidence type="ECO:0000313" key="2">
    <source>
        <dbReference type="EMBL" id="EKC62203.1"/>
    </source>
</evidence>
<dbReference type="EMBL" id="AJWY01008083">
    <property type="protein sequence ID" value="EKC62203.1"/>
    <property type="molecule type" value="Genomic_DNA"/>
</dbReference>
<dbReference type="Pfam" id="PF20958">
    <property type="entry name" value="GxGYxYP_N_3rd"/>
    <property type="match status" value="1"/>
</dbReference>
<evidence type="ECO:0000259" key="1">
    <source>
        <dbReference type="Pfam" id="PF20958"/>
    </source>
</evidence>
<accession>K1SWV8</accession>
<comment type="caution">
    <text evidence="2">The sequence shown here is derived from an EMBL/GenBank/DDBJ whole genome shotgun (WGS) entry which is preliminary data.</text>
</comment>
<feature type="domain" description="GxGYxYP putative glycoside hydrolase third N-terminal" evidence="1">
    <location>
        <begin position="252"/>
        <end position="324"/>
    </location>
</feature>
<dbReference type="PANTHER" id="PTHR37321">
    <property type="entry name" value="EXPORTED PROTEIN-RELATED"/>
    <property type="match status" value="1"/>
</dbReference>
<sequence length="335" mass="36343">MKKIFFGVLALCAAASCDRLYDSPMDDERFNAGVGDQTAALYVDQYDKLADEGQFWHPDALAGMPAAQTATYGLFNLSSPERDNPDVPGGSVTAATGDGLQYHLLSQSFAGLCNKALAAGEVTTAAWMDAADGVDSYKECMKLLGLSPTWIVYTGNPMTNPDFGPIDGGVMDRLGKKYVLTDVRTNPESGVVAVVASHVYGAFIVDKRDQAFFDGMGYEMAYDASEKTTADSWREFRDRCDNSALVVMPVHTGELADFAIANNLFVINLNKEYNTPSGGQNTDLFKEVLAWLKPNSPVYGWEPGVGEDEFVIPVSRSGNMMVALGEFNVPFFSKD</sequence>
<proteinExistence type="predicted"/>
<name>K1SWV8_9ZZZZ</name>
<gene>
    <name evidence="2" type="ORF">LEA_11967</name>
</gene>
<dbReference type="AlphaFoldDB" id="K1SWV8"/>
<organism evidence="2">
    <name type="scientific">human gut metagenome</name>
    <dbReference type="NCBI Taxonomy" id="408170"/>
    <lineage>
        <taxon>unclassified sequences</taxon>
        <taxon>metagenomes</taxon>
        <taxon>organismal metagenomes</taxon>
    </lineage>
</organism>
<dbReference type="PANTHER" id="PTHR37321:SF1">
    <property type="entry name" value="EXPORTED PROTEIN"/>
    <property type="match status" value="1"/>
</dbReference>
<reference evidence="2" key="1">
    <citation type="journal article" date="2013" name="Environ. Microbiol.">
        <title>Microbiota from the distal guts of lean and obese adolescents exhibit partial functional redundancy besides clear differences in community structure.</title>
        <authorList>
            <person name="Ferrer M."/>
            <person name="Ruiz A."/>
            <person name="Lanza F."/>
            <person name="Haange S.B."/>
            <person name="Oberbach A."/>
            <person name="Till H."/>
            <person name="Bargiela R."/>
            <person name="Campoy C."/>
            <person name="Segura M.T."/>
            <person name="Richter M."/>
            <person name="von Bergen M."/>
            <person name="Seifert J."/>
            <person name="Suarez A."/>
        </authorList>
    </citation>
    <scope>NUCLEOTIDE SEQUENCE</scope>
</reference>
<feature type="non-terminal residue" evidence="2">
    <location>
        <position position="335"/>
    </location>
</feature>